<dbReference type="KEGG" id="cpm:G5S_0344"/>
<evidence type="ECO:0000313" key="3">
    <source>
        <dbReference type="EMBL" id="AEB41348.1"/>
    </source>
</evidence>
<gene>
    <name evidence="3" type="ordered locus">G5S_0344</name>
</gene>
<name>A0AA34WHS0_CHLPE</name>
<dbReference type="PROSITE" id="PS50151">
    <property type="entry name" value="UVR"/>
    <property type="match status" value="1"/>
</dbReference>
<dbReference type="EMBL" id="CP002608">
    <property type="protein sequence ID" value="AEB41348.1"/>
    <property type="molecule type" value="Genomic_DNA"/>
</dbReference>
<dbReference type="GO" id="GO:0046870">
    <property type="term" value="F:cadmium ion binding"/>
    <property type="evidence" value="ECO:0007669"/>
    <property type="project" value="TreeGrafter"/>
</dbReference>
<dbReference type="Proteomes" id="UP000008305">
    <property type="component" value="Chromosome"/>
</dbReference>
<dbReference type="PANTHER" id="PTHR38430">
    <property type="entry name" value="PROTEIN-ARGININE KINASE ACTIVATOR PROTEIN"/>
    <property type="match status" value="1"/>
</dbReference>
<keyword evidence="4" id="KW-1185">Reference proteome</keyword>
<dbReference type="GO" id="GO:0009432">
    <property type="term" value="P:SOS response"/>
    <property type="evidence" value="ECO:0007669"/>
    <property type="project" value="UniProtKB-KW"/>
</dbReference>
<keyword evidence="1" id="KW-0227">DNA damage</keyword>
<dbReference type="GO" id="GO:0005507">
    <property type="term" value="F:copper ion binding"/>
    <property type="evidence" value="ECO:0007669"/>
    <property type="project" value="TreeGrafter"/>
</dbReference>
<protein>
    <submittedName>
        <fullName evidence="3">UvrB/uvrC motif domain protein</fullName>
    </submittedName>
</protein>
<evidence type="ECO:0000259" key="2">
    <source>
        <dbReference type="PROSITE" id="PS50151"/>
    </source>
</evidence>
<accession>A0AA34WHS0</accession>
<evidence type="ECO:0000313" key="4">
    <source>
        <dbReference type="Proteomes" id="UP000008305"/>
    </source>
</evidence>
<dbReference type="InterPro" id="IPR036876">
    <property type="entry name" value="UVR_dom_sf"/>
</dbReference>
<dbReference type="Pfam" id="PF02151">
    <property type="entry name" value="UVR"/>
    <property type="match status" value="1"/>
</dbReference>
<organism evidence="3 4">
    <name type="scientific">Chlamydia pecorum (strain ATCC VR-628 / DSM 29919 / E58)</name>
    <name type="common">Chlamydophila pecorum</name>
    <dbReference type="NCBI Taxonomy" id="331635"/>
    <lineage>
        <taxon>Bacteria</taxon>
        <taxon>Pseudomonadati</taxon>
        <taxon>Chlamydiota</taxon>
        <taxon>Chlamydiia</taxon>
        <taxon>Chlamydiales</taxon>
        <taxon>Chlamydiaceae</taxon>
        <taxon>Chlamydia/Chlamydophila group</taxon>
        <taxon>Chlamydia</taxon>
    </lineage>
</organism>
<dbReference type="GO" id="GO:0050897">
    <property type="term" value="F:cobalt ion binding"/>
    <property type="evidence" value="ECO:0007669"/>
    <property type="project" value="TreeGrafter"/>
</dbReference>
<dbReference type="SUPFAM" id="SSF46600">
    <property type="entry name" value="C-terminal UvrC-binding domain of UvrB"/>
    <property type="match status" value="1"/>
</dbReference>
<dbReference type="PANTHER" id="PTHR38430:SF1">
    <property type="entry name" value="PROTEIN-ARGININE KINASE ACTIVATOR PROTEIN"/>
    <property type="match status" value="1"/>
</dbReference>
<dbReference type="RefSeq" id="WP_013712426.1">
    <property type="nucleotide sequence ID" value="NC_015408.1"/>
</dbReference>
<dbReference type="InterPro" id="IPR025542">
    <property type="entry name" value="YacH"/>
</dbReference>
<evidence type="ECO:0000256" key="1">
    <source>
        <dbReference type="ARBA" id="ARBA00023236"/>
    </source>
</evidence>
<dbReference type="GO" id="GO:1990170">
    <property type="term" value="P:stress response to cadmium ion"/>
    <property type="evidence" value="ECO:0007669"/>
    <property type="project" value="TreeGrafter"/>
</dbReference>
<proteinExistence type="predicted"/>
<keyword evidence="1" id="KW-0742">SOS response</keyword>
<dbReference type="AlphaFoldDB" id="A0AA34WHS0"/>
<reference evidence="3 4" key="1">
    <citation type="journal article" date="2011" name="J. Bacteriol.">
        <title>Genome sequence of the obligate intracellular animal pathogen Chlamydia pecorum E58.</title>
        <authorList>
            <person name="Mojica S."/>
            <person name="Huot Creasy H."/>
            <person name="Daugherty S."/>
            <person name="Read T.D."/>
            <person name="Kim T."/>
            <person name="Kaltenboeck B."/>
            <person name="Bavoil P."/>
            <person name="Myers G.S."/>
        </authorList>
    </citation>
    <scope>NUCLEOTIDE SEQUENCE [LARGE SCALE GENOMIC DNA]</scope>
    <source>
        <strain evidence="3 4">E58</strain>
    </source>
</reference>
<sequence>MGLPASACCYQCQNPATICYTEVSRDKLIRVYVCADCPNPNPYYNPEESFEISATGFPIILTCGNCNMTWSSRKDALLGCHQCYTNFKSLLVSKLQQLKAVSSSCSLDKSRGCLHVGRAPGEESKTNPLLKLIALNEALQDTLKREDYEQAAILRDQINTLKKQEDSHDAS</sequence>
<dbReference type="GO" id="GO:0008270">
    <property type="term" value="F:zinc ion binding"/>
    <property type="evidence" value="ECO:0007669"/>
    <property type="project" value="TreeGrafter"/>
</dbReference>
<dbReference type="InterPro" id="IPR001943">
    <property type="entry name" value="UVR_dom"/>
</dbReference>
<feature type="domain" description="UVR" evidence="2">
    <location>
        <begin position="129"/>
        <end position="164"/>
    </location>
</feature>
<dbReference type="GO" id="GO:1990169">
    <property type="term" value="P:stress response to copper ion"/>
    <property type="evidence" value="ECO:0007669"/>
    <property type="project" value="TreeGrafter"/>
</dbReference>